<protein>
    <submittedName>
        <fullName evidence="2">Uncharacterized protein</fullName>
    </submittedName>
</protein>
<reference evidence="2 3" key="1">
    <citation type="journal article" date="2013" name="Genome Announc.">
        <title>Draft Genome Sequence of Bhargavaea cecembensis Strain DSE10T, Isolated from a Deep-Sea Sediment Sample Collected at a Depth of 5,904 m from the Chagos-Laccadive Ridge System in the Indian Ocean.</title>
        <authorList>
            <person name="Shivaji S."/>
            <person name="Ara S."/>
            <person name="Begum Z."/>
            <person name="Ruth M."/>
            <person name="Singh A."/>
            <person name="Kumar Pinnaka A."/>
        </authorList>
    </citation>
    <scope>NUCLEOTIDE SEQUENCE [LARGE SCALE GENOMIC DNA]</scope>
    <source>
        <strain evidence="2 3">DSE10</strain>
    </source>
</reference>
<dbReference type="AlphaFoldDB" id="M7NZL6"/>
<dbReference type="Proteomes" id="UP000011919">
    <property type="component" value="Unassembled WGS sequence"/>
</dbReference>
<dbReference type="EMBL" id="AOFT01000003">
    <property type="protein sequence ID" value="EMR07125.1"/>
    <property type="molecule type" value="Genomic_DNA"/>
</dbReference>
<keyword evidence="1" id="KW-0812">Transmembrane</keyword>
<feature type="transmembrane region" description="Helical" evidence="1">
    <location>
        <begin position="12"/>
        <end position="30"/>
    </location>
</feature>
<accession>M7NZL6</accession>
<organism evidence="2 3">
    <name type="scientific">Bhargavaea cecembensis DSE10</name>
    <dbReference type="NCBI Taxonomy" id="1235279"/>
    <lineage>
        <taxon>Bacteria</taxon>
        <taxon>Bacillati</taxon>
        <taxon>Bacillota</taxon>
        <taxon>Bacilli</taxon>
        <taxon>Bacillales</taxon>
        <taxon>Caryophanaceae</taxon>
        <taxon>Bhargavaea</taxon>
    </lineage>
</organism>
<evidence type="ECO:0000313" key="2">
    <source>
        <dbReference type="EMBL" id="EMR07125.1"/>
    </source>
</evidence>
<sequence>MIFGMDSVPMWFYVLAICVVILFIIAAEWWTR</sequence>
<keyword evidence="3" id="KW-1185">Reference proteome</keyword>
<dbReference type="STRING" id="1235279.C772_00770"/>
<keyword evidence="1" id="KW-1133">Transmembrane helix</keyword>
<evidence type="ECO:0000313" key="3">
    <source>
        <dbReference type="Proteomes" id="UP000011919"/>
    </source>
</evidence>
<comment type="caution">
    <text evidence="2">The sequence shown here is derived from an EMBL/GenBank/DDBJ whole genome shotgun (WGS) entry which is preliminary data.</text>
</comment>
<gene>
    <name evidence="2" type="ORF">C772_00770</name>
</gene>
<keyword evidence="1" id="KW-0472">Membrane</keyword>
<proteinExistence type="predicted"/>
<evidence type="ECO:0000256" key="1">
    <source>
        <dbReference type="SAM" id="Phobius"/>
    </source>
</evidence>
<name>M7NZL6_9BACL</name>